<feature type="domain" description="S-adenosyl-l-methionine hydroxide adenosyltransferase C-terminal" evidence="1">
    <location>
        <begin position="22"/>
        <end position="108"/>
    </location>
</feature>
<protein>
    <recommendedName>
        <fullName evidence="1">S-adenosyl-l-methionine hydroxide adenosyltransferase C-terminal domain-containing protein</fullName>
    </recommendedName>
</protein>
<sequence>MLGLALIVCSALYAGESLLNASVVGVDDEYANIRTSISAADWDRINVPIGTPMVIKHQGMRFEATFVETYADVTQGSWLALLEDGHLKIAISFGHACEIMDCTIGDPLTITVTRSQDSAKAD</sequence>
<dbReference type="SUPFAM" id="SSF101852">
    <property type="entry name" value="Bacterial fluorinating enzyme, C-terminal domain"/>
    <property type="match status" value="1"/>
</dbReference>
<dbReference type="InterPro" id="IPR023227">
    <property type="entry name" value="SAM_OH_AdoTrfase_C_sf"/>
</dbReference>
<dbReference type="AlphaFoldDB" id="A0A381QHJ8"/>
<organism evidence="2">
    <name type="scientific">marine metagenome</name>
    <dbReference type="NCBI Taxonomy" id="408172"/>
    <lineage>
        <taxon>unclassified sequences</taxon>
        <taxon>metagenomes</taxon>
        <taxon>ecological metagenomes</taxon>
    </lineage>
</organism>
<accession>A0A381QHJ8</accession>
<name>A0A381QHJ8_9ZZZZ</name>
<evidence type="ECO:0000259" key="1">
    <source>
        <dbReference type="Pfam" id="PF20257"/>
    </source>
</evidence>
<dbReference type="InterPro" id="IPR046470">
    <property type="entry name" value="SAM_HAT_C"/>
</dbReference>
<dbReference type="Pfam" id="PF20257">
    <property type="entry name" value="SAM_HAT_C"/>
    <property type="match status" value="1"/>
</dbReference>
<gene>
    <name evidence="2" type="ORF">METZ01_LOCUS30421</name>
</gene>
<dbReference type="EMBL" id="UINC01001321">
    <property type="protein sequence ID" value="SUZ77567.1"/>
    <property type="molecule type" value="Genomic_DNA"/>
</dbReference>
<evidence type="ECO:0000313" key="2">
    <source>
        <dbReference type="EMBL" id="SUZ77567.1"/>
    </source>
</evidence>
<proteinExistence type="predicted"/>
<reference evidence="2" key="1">
    <citation type="submission" date="2018-05" db="EMBL/GenBank/DDBJ databases">
        <authorList>
            <person name="Lanie J.A."/>
            <person name="Ng W.-L."/>
            <person name="Kazmierczak K.M."/>
            <person name="Andrzejewski T.M."/>
            <person name="Davidsen T.M."/>
            <person name="Wayne K.J."/>
            <person name="Tettelin H."/>
            <person name="Glass J.I."/>
            <person name="Rusch D."/>
            <person name="Podicherti R."/>
            <person name="Tsui H.-C.T."/>
            <person name="Winkler M.E."/>
        </authorList>
    </citation>
    <scope>NUCLEOTIDE SEQUENCE</scope>
</reference>
<dbReference type="Gene3D" id="2.40.30.90">
    <property type="entry name" value="Bacterial fluorinating enzyme like"/>
    <property type="match status" value="1"/>
</dbReference>